<dbReference type="GO" id="GO:0016757">
    <property type="term" value="F:glycosyltransferase activity"/>
    <property type="evidence" value="ECO:0007669"/>
    <property type="project" value="UniProtKB-ARBA"/>
</dbReference>
<dbReference type="InterPro" id="IPR011330">
    <property type="entry name" value="Glyco_hydro/deAcase_b/a-brl"/>
</dbReference>
<dbReference type="Gene3D" id="3.20.20.370">
    <property type="entry name" value="Glycoside hydrolase/deacetylase"/>
    <property type="match status" value="1"/>
</dbReference>
<keyword evidence="1" id="KW-0732">Signal</keyword>
<keyword evidence="4" id="KW-1185">Reference proteome</keyword>
<dbReference type="GO" id="GO:0005975">
    <property type="term" value="P:carbohydrate metabolic process"/>
    <property type="evidence" value="ECO:0007669"/>
    <property type="project" value="InterPro"/>
</dbReference>
<comment type="caution">
    <text evidence="3">The sequence shown here is derived from an EMBL/GenBank/DDBJ whole genome shotgun (WGS) entry which is preliminary data.</text>
</comment>
<dbReference type="InterPro" id="IPR028098">
    <property type="entry name" value="Glyco_trans_4-like_N"/>
</dbReference>
<organism evidence="3 4">
    <name type="scientific">Candidatus Photodesmus katoptron Akat1</name>
    <dbReference type="NCBI Taxonomy" id="1236703"/>
    <lineage>
        <taxon>Bacteria</taxon>
        <taxon>Pseudomonadati</taxon>
        <taxon>Pseudomonadota</taxon>
        <taxon>Gammaproteobacteria</taxon>
        <taxon>Vibrionales</taxon>
        <taxon>Vibrionaceae</taxon>
        <taxon>Candidatus Photodesmus</taxon>
    </lineage>
</organism>
<feature type="domain" description="NodB homology" evidence="2">
    <location>
        <begin position="412"/>
        <end position="583"/>
    </location>
</feature>
<dbReference type="Pfam" id="PF13439">
    <property type="entry name" value="Glyco_transf_4"/>
    <property type="match status" value="1"/>
</dbReference>
<dbReference type="Gene3D" id="3.40.50.2000">
    <property type="entry name" value="Glycogen Phosphorylase B"/>
    <property type="match status" value="2"/>
</dbReference>
<name>S3DHQ4_9GAMM</name>
<accession>S3DHQ4</accession>
<dbReference type="eggNOG" id="COG0726">
    <property type="taxonomic scope" value="Bacteria"/>
</dbReference>
<dbReference type="SUPFAM" id="SSF53756">
    <property type="entry name" value="UDP-Glycosyltransferase/glycogen phosphorylase"/>
    <property type="match status" value="1"/>
</dbReference>
<protein>
    <submittedName>
        <fullName evidence="3">Polysaccharide deacetylase</fullName>
    </submittedName>
</protein>
<dbReference type="PATRIC" id="fig|1236703.3.peg.437"/>
<evidence type="ECO:0000256" key="1">
    <source>
        <dbReference type="ARBA" id="ARBA00022729"/>
    </source>
</evidence>
<evidence type="ECO:0000313" key="4">
    <source>
        <dbReference type="Proteomes" id="UP000053688"/>
    </source>
</evidence>
<dbReference type="CDD" id="cd10918">
    <property type="entry name" value="CE4_NodB_like_5s_6s"/>
    <property type="match status" value="1"/>
</dbReference>
<dbReference type="InterPro" id="IPR002509">
    <property type="entry name" value="NODB_dom"/>
</dbReference>
<dbReference type="GO" id="GO:0016810">
    <property type="term" value="F:hydrolase activity, acting on carbon-nitrogen (but not peptide) bonds"/>
    <property type="evidence" value="ECO:0007669"/>
    <property type="project" value="InterPro"/>
</dbReference>
<dbReference type="AlphaFoldDB" id="S3DHQ4"/>
<proteinExistence type="predicted"/>
<sequence>MNILMALSQLEITGAEVYATTIGNTLTNRGHNIHYVSDTLTKSHEGKFHKLNFNKRSIIHRLYHLIYLLFLIKKHNIQLVHAHSRASSWICHIACKLSSIPMITTIHGYQPVHWSRKVFYAIGDKALTICEAVHEQLIHDLKIPPNYLQISRNGIEIEKFSWQVAPNNKKPIISIIGRLTGEKGRVYYNLLNKHLNLEKYHIQLISSSTLKEPFSKISSKISFLGYLEDIVPILAHSDLVIGSGRVAIESLLCGRPTLAIGEAGLVGLIDETNINQAMITNFGDIYSKTIINKNLSDIKNQIKKGLDNKYCLKSIRNQIKQNYNLYNIVNQVEKNYQTLYMEKLLKKTPIIMYHRFIQNNNEKGVHGTYLHVDMLEKHFKLLKWMGFESLTFEDLANIEFIRHLNIIKPVKRYIIITVDDGYEDNYHLLLPLLKKYNFKAIIYTVTGEKINRWDTEVTTCPEIPIPLMTNKQLKTISNSGYIEIGGHTLTHPRLNTLNFEQQQYEIEKNKIYLEALLDKKLTSFAYPYGTYNQDSENIIKEVGYKFAVITNEQSLNTNINFYQIPRIAIFPRTTIFGLWRKLH</sequence>
<dbReference type="EMBL" id="AMSD01000001">
    <property type="protein sequence ID" value="EPE37977.1"/>
    <property type="molecule type" value="Genomic_DNA"/>
</dbReference>
<dbReference type="PANTHER" id="PTHR34216:SF7">
    <property type="entry name" value="POLY-BETA-1,6-N-ACETYL-D-GLUCOSAMINE N-DEACETYLASE"/>
    <property type="match status" value="1"/>
</dbReference>
<dbReference type="Proteomes" id="UP000053688">
    <property type="component" value="Unassembled WGS sequence"/>
</dbReference>
<dbReference type="STRING" id="28176.CF66_4019"/>
<dbReference type="PROSITE" id="PS51677">
    <property type="entry name" value="NODB"/>
    <property type="match status" value="1"/>
</dbReference>
<evidence type="ECO:0000259" key="2">
    <source>
        <dbReference type="PROSITE" id="PS51677"/>
    </source>
</evidence>
<reference evidence="3 4" key="1">
    <citation type="journal article" date="2014" name="Environ. Microbiol.">
        <title>Genomic signatures of obligate host dependence in the luminous bacterial symbiont of a vertebrate.</title>
        <authorList>
            <person name="Hendry T.A."/>
            <person name="de Wet J.R."/>
            <person name="Dunlap P.V."/>
        </authorList>
    </citation>
    <scope>NUCLEOTIDE SEQUENCE [LARGE SCALE GENOMIC DNA]</scope>
    <source>
        <strain evidence="3 4">Akat1</strain>
    </source>
</reference>
<dbReference type="PANTHER" id="PTHR34216">
    <property type="match status" value="1"/>
</dbReference>
<dbReference type="InterPro" id="IPR051398">
    <property type="entry name" value="Polysacch_Deacetylase"/>
</dbReference>
<dbReference type="RefSeq" id="WP_016503775.1">
    <property type="nucleotide sequence ID" value="NZ_AMSD01000001.1"/>
</dbReference>
<dbReference type="SUPFAM" id="SSF88713">
    <property type="entry name" value="Glycoside hydrolase/deacetylase"/>
    <property type="match status" value="1"/>
</dbReference>
<evidence type="ECO:0000313" key="3">
    <source>
        <dbReference type="EMBL" id="EPE37977.1"/>
    </source>
</evidence>
<dbReference type="Pfam" id="PF01522">
    <property type="entry name" value="Polysacc_deac_1"/>
    <property type="match status" value="1"/>
</dbReference>
<dbReference type="CDD" id="cd03819">
    <property type="entry name" value="GT4_WavL-like"/>
    <property type="match status" value="1"/>
</dbReference>
<gene>
    <name evidence="3" type="ORF">O1U_0440</name>
</gene>